<dbReference type="Proteomes" id="UP000287651">
    <property type="component" value="Unassembled WGS sequence"/>
</dbReference>
<protein>
    <submittedName>
        <fullName evidence="2">Uncharacterized protein</fullName>
    </submittedName>
</protein>
<feature type="compositionally biased region" description="Low complexity" evidence="1">
    <location>
        <begin position="31"/>
        <end position="43"/>
    </location>
</feature>
<sequence length="83" mass="8954">MVSRAKRVKSLASSHLIPLHRSKRSKQPKWSASETTAADSDTTLHSAGSSTTPTGLNYAMLSSLMQFLQEGSQGRGEEFRGSS</sequence>
<evidence type="ECO:0000313" key="3">
    <source>
        <dbReference type="Proteomes" id="UP000287651"/>
    </source>
</evidence>
<accession>A0A426XJD5</accession>
<name>A0A426XJD5_ENSVE</name>
<feature type="compositionally biased region" description="Basic residues" evidence="1">
    <location>
        <begin position="18"/>
        <end position="27"/>
    </location>
</feature>
<proteinExistence type="predicted"/>
<feature type="region of interest" description="Disordered" evidence="1">
    <location>
        <begin position="1"/>
        <end position="53"/>
    </location>
</feature>
<reference evidence="2 3" key="1">
    <citation type="journal article" date="2014" name="Agronomy (Basel)">
        <title>A Draft Genome Sequence for Ensete ventricosum, the Drought-Tolerant Tree Against Hunger.</title>
        <authorList>
            <person name="Harrison J."/>
            <person name="Moore K.A."/>
            <person name="Paszkiewicz K."/>
            <person name="Jones T."/>
            <person name="Grant M."/>
            <person name="Ambacheew D."/>
            <person name="Muzemil S."/>
            <person name="Studholme D.J."/>
        </authorList>
    </citation>
    <scope>NUCLEOTIDE SEQUENCE [LARGE SCALE GENOMIC DNA]</scope>
</reference>
<evidence type="ECO:0000313" key="2">
    <source>
        <dbReference type="EMBL" id="RRT39567.1"/>
    </source>
</evidence>
<dbReference type="EMBL" id="AMZH03020070">
    <property type="protein sequence ID" value="RRT39567.1"/>
    <property type="molecule type" value="Genomic_DNA"/>
</dbReference>
<evidence type="ECO:0000256" key="1">
    <source>
        <dbReference type="SAM" id="MobiDB-lite"/>
    </source>
</evidence>
<feature type="compositionally biased region" description="Polar residues" evidence="1">
    <location>
        <begin position="44"/>
        <end position="53"/>
    </location>
</feature>
<dbReference type="AlphaFoldDB" id="A0A426XJD5"/>
<comment type="caution">
    <text evidence="2">The sequence shown here is derived from an EMBL/GenBank/DDBJ whole genome shotgun (WGS) entry which is preliminary data.</text>
</comment>
<gene>
    <name evidence="2" type="ORF">B296_00035185</name>
</gene>
<organism evidence="2 3">
    <name type="scientific">Ensete ventricosum</name>
    <name type="common">Abyssinian banana</name>
    <name type="synonym">Musa ensete</name>
    <dbReference type="NCBI Taxonomy" id="4639"/>
    <lineage>
        <taxon>Eukaryota</taxon>
        <taxon>Viridiplantae</taxon>
        <taxon>Streptophyta</taxon>
        <taxon>Embryophyta</taxon>
        <taxon>Tracheophyta</taxon>
        <taxon>Spermatophyta</taxon>
        <taxon>Magnoliopsida</taxon>
        <taxon>Liliopsida</taxon>
        <taxon>Zingiberales</taxon>
        <taxon>Musaceae</taxon>
        <taxon>Ensete</taxon>
    </lineage>
</organism>